<evidence type="ECO:0000313" key="6">
    <source>
        <dbReference type="Proteomes" id="UP000656042"/>
    </source>
</evidence>
<feature type="coiled-coil region" evidence="1">
    <location>
        <begin position="52"/>
        <end position="93"/>
    </location>
</feature>
<dbReference type="Gene3D" id="6.10.250.3150">
    <property type="match status" value="1"/>
</dbReference>
<evidence type="ECO:0000256" key="2">
    <source>
        <dbReference type="SAM" id="MobiDB-lite"/>
    </source>
</evidence>
<evidence type="ECO:0000256" key="1">
    <source>
        <dbReference type="SAM" id="Coils"/>
    </source>
</evidence>
<feature type="chain" id="PRO_5035203027" description="ARB-07466-like C-terminal domain-containing protein" evidence="3">
    <location>
        <begin position="33"/>
        <end position="335"/>
    </location>
</feature>
<evidence type="ECO:0000256" key="3">
    <source>
        <dbReference type="SAM" id="SignalP"/>
    </source>
</evidence>
<name>A0A8J3FPK8_9ACTN</name>
<dbReference type="EMBL" id="BMMX01000013">
    <property type="protein sequence ID" value="GGK96244.1"/>
    <property type="molecule type" value="Genomic_DNA"/>
</dbReference>
<accession>A0A8J3FPK8</accession>
<keyword evidence="6" id="KW-1185">Reference proteome</keyword>
<feature type="signal peptide" evidence="3">
    <location>
        <begin position="1"/>
        <end position="32"/>
    </location>
</feature>
<reference evidence="5" key="2">
    <citation type="submission" date="2020-09" db="EMBL/GenBank/DDBJ databases">
        <authorList>
            <person name="Sun Q."/>
            <person name="Zhou Y."/>
        </authorList>
    </citation>
    <scope>NUCLEOTIDE SEQUENCE</scope>
    <source>
        <strain evidence="5">CGMCC 4.7299</strain>
    </source>
</reference>
<keyword evidence="1" id="KW-0175">Coiled coil</keyword>
<feature type="region of interest" description="Disordered" evidence="2">
    <location>
        <begin position="189"/>
        <end position="211"/>
    </location>
</feature>
<comment type="caution">
    <text evidence="5">The sequence shown here is derived from an EMBL/GenBank/DDBJ whole genome shotgun (WGS) entry which is preliminary data.</text>
</comment>
<organism evidence="5 6">
    <name type="scientific">Mangrovihabitans endophyticus</name>
    <dbReference type="NCBI Taxonomy" id="1751298"/>
    <lineage>
        <taxon>Bacteria</taxon>
        <taxon>Bacillati</taxon>
        <taxon>Actinomycetota</taxon>
        <taxon>Actinomycetes</taxon>
        <taxon>Micromonosporales</taxon>
        <taxon>Micromonosporaceae</taxon>
        <taxon>Mangrovihabitans</taxon>
    </lineage>
</organism>
<dbReference type="Proteomes" id="UP000656042">
    <property type="component" value="Unassembled WGS sequence"/>
</dbReference>
<keyword evidence="3" id="KW-0732">Signal</keyword>
<feature type="domain" description="ARB-07466-like C-terminal" evidence="4">
    <location>
        <begin position="219"/>
        <end position="326"/>
    </location>
</feature>
<dbReference type="AlphaFoldDB" id="A0A8J3FPK8"/>
<sequence length="335" mass="35501">MAAALLRRTACVCASIVAFAMLAVAPGSPAWADPEGGSKTLREQLESAAKGHVEAKQKLDASKKRQKQLQTALIAAQVDAKSLEDQVKEVADRSYRLGRFNTMSMLLSSSSPNTFLQRVQGLDMMAQINGQALVRYQAAVTTAERAKKAIDLEVKEQSKQVTVMAKKKEQAEQALASVGGGGAAGGFAGGGSASAKAAPRNSDGSLPSEGCTVNDPTTSGCITPRLLNAYQQARAASFKRYTSCFSQRSSGEHPKGRACDFSAAAGGFENVAATGDDKSYGDSLAAYLVKNASRLGVMYVIWYRQIWMPSTGWRKYSATGDPAAVHTNHVHLSVL</sequence>
<proteinExistence type="predicted"/>
<protein>
    <recommendedName>
        <fullName evidence="4">ARB-07466-like C-terminal domain-containing protein</fullName>
    </recommendedName>
</protein>
<gene>
    <name evidence="5" type="ORF">GCM10012284_33050</name>
</gene>
<dbReference type="InterPro" id="IPR058593">
    <property type="entry name" value="ARB_07466-like_C"/>
</dbReference>
<evidence type="ECO:0000313" key="5">
    <source>
        <dbReference type="EMBL" id="GGK96244.1"/>
    </source>
</evidence>
<evidence type="ECO:0000259" key="4">
    <source>
        <dbReference type="Pfam" id="PF26571"/>
    </source>
</evidence>
<dbReference type="Pfam" id="PF26571">
    <property type="entry name" value="VldE"/>
    <property type="match status" value="1"/>
</dbReference>
<reference evidence="5" key="1">
    <citation type="journal article" date="2014" name="Int. J. Syst. Evol. Microbiol.">
        <title>Complete genome sequence of Corynebacterium casei LMG S-19264T (=DSM 44701T), isolated from a smear-ripened cheese.</title>
        <authorList>
            <consortium name="US DOE Joint Genome Institute (JGI-PGF)"/>
            <person name="Walter F."/>
            <person name="Albersmeier A."/>
            <person name="Kalinowski J."/>
            <person name="Ruckert C."/>
        </authorList>
    </citation>
    <scope>NUCLEOTIDE SEQUENCE</scope>
    <source>
        <strain evidence="5">CGMCC 4.7299</strain>
    </source>
</reference>